<dbReference type="OrthoDB" id="188694at2"/>
<feature type="transmembrane region" description="Helical" evidence="1">
    <location>
        <begin position="132"/>
        <end position="151"/>
    </location>
</feature>
<sequence>MTRRAVARGCIPAPVRIAYTLFAAVILPVYLHAYGPTNLLYFCDQAILLTLVGIWLESPLLISMCAVGILAPQALWIVDFLGTAIGLPLTGMTAYMFDPEKPLFLRALSGFHGWLPLLLVYLVHRLGYDGRALGAWTALAVATLLVCFFLMPPPNPDPGLTPVNINYVWGMSDRAAQTLMPAWAWVTGLIVGLPVLLFAPTHLVLRRAMPAAGRPTP</sequence>
<gene>
    <name evidence="2" type="ORF">DK389_13690</name>
</gene>
<accession>A0A2U8WG85</accession>
<keyword evidence="3" id="KW-1185">Reference proteome</keyword>
<dbReference type="Proteomes" id="UP000245926">
    <property type="component" value="Chromosome"/>
</dbReference>
<feature type="transmembrane region" description="Helical" evidence="1">
    <location>
        <begin position="12"/>
        <end position="33"/>
    </location>
</feature>
<keyword evidence="1" id="KW-0472">Membrane</keyword>
<keyword evidence="1" id="KW-0812">Transmembrane</keyword>
<keyword evidence="1" id="KW-1133">Transmembrane helix</keyword>
<evidence type="ECO:0000313" key="3">
    <source>
        <dbReference type="Proteomes" id="UP000245926"/>
    </source>
</evidence>
<dbReference type="EMBL" id="CP029550">
    <property type="protein sequence ID" value="AWN44548.1"/>
    <property type="molecule type" value="Genomic_DNA"/>
</dbReference>
<feature type="transmembrane region" description="Helical" evidence="1">
    <location>
        <begin position="39"/>
        <end position="62"/>
    </location>
</feature>
<organism evidence="2 3">
    <name type="scientific">Methylobacterium durans</name>
    <dbReference type="NCBI Taxonomy" id="2202825"/>
    <lineage>
        <taxon>Bacteria</taxon>
        <taxon>Pseudomonadati</taxon>
        <taxon>Pseudomonadota</taxon>
        <taxon>Alphaproteobacteria</taxon>
        <taxon>Hyphomicrobiales</taxon>
        <taxon>Methylobacteriaceae</taxon>
        <taxon>Methylobacterium</taxon>
    </lineage>
</organism>
<feature type="transmembrane region" description="Helical" evidence="1">
    <location>
        <begin position="182"/>
        <end position="205"/>
    </location>
</feature>
<feature type="transmembrane region" description="Helical" evidence="1">
    <location>
        <begin position="74"/>
        <end position="97"/>
    </location>
</feature>
<reference evidence="3" key="1">
    <citation type="submission" date="2018-05" db="EMBL/GenBank/DDBJ databases">
        <title>Complete Genome Sequence of Methylobacterium sp. 17SD2-17.</title>
        <authorList>
            <person name="Srinivasan S."/>
        </authorList>
    </citation>
    <scope>NUCLEOTIDE SEQUENCE [LARGE SCALE GENOMIC DNA]</scope>
    <source>
        <strain evidence="3">17SD2-17</strain>
    </source>
</reference>
<proteinExistence type="predicted"/>
<feature type="transmembrane region" description="Helical" evidence="1">
    <location>
        <begin position="103"/>
        <end position="123"/>
    </location>
</feature>
<dbReference type="AlphaFoldDB" id="A0A2U8WG85"/>
<protein>
    <recommendedName>
        <fullName evidence="4">Membrane-associated protein</fullName>
    </recommendedName>
</protein>
<evidence type="ECO:0008006" key="4">
    <source>
        <dbReference type="Google" id="ProtNLM"/>
    </source>
</evidence>
<evidence type="ECO:0000313" key="2">
    <source>
        <dbReference type="EMBL" id="AWN44548.1"/>
    </source>
</evidence>
<evidence type="ECO:0000256" key="1">
    <source>
        <dbReference type="SAM" id="Phobius"/>
    </source>
</evidence>
<name>A0A2U8WG85_9HYPH</name>
<dbReference type="KEGG" id="mets:DK389_13690"/>